<organism evidence="1">
    <name type="scientific">marine sediment metagenome</name>
    <dbReference type="NCBI Taxonomy" id="412755"/>
    <lineage>
        <taxon>unclassified sequences</taxon>
        <taxon>metagenomes</taxon>
        <taxon>ecological metagenomes</taxon>
    </lineage>
</organism>
<protein>
    <submittedName>
        <fullName evidence="1">Uncharacterized protein</fullName>
    </submittedName>
</protein>
<proteinExistence type="predicted"/>
<evidence type="ECO:0000313" key="1">
    <source>
        <dbReference type="EMBL" id="KKL47112.1"/>
    </source>
</evidence>
<reference evidence="1" key="1">
    <citation type="journal article" date="2015" name="Nature">
        <title>Complex archaea that bridge the gap between prokaryotes and eukaryotes.</title>
        <authorList>
            <person name="Spang A."/>
            <person name="Saw J.H."/>
            <person name="Jorgensen S.L."/>
            <person name="Zaremba-Niedzwiedzka K."/>
            <person name="Martijn J."/>
            <person name="Lind A.E."/>
            <person name="van Eijk R."/>
            <person name="Schleper C."/>
            <person name="Guy L."/>
            <person name="Ettema T.J."/>
        </authorList>
    </citation>
    <scope>NUCLEOTIDE SEQUENCE</scope>
</reference>
<comment type="caution">
    <text evidence="1">The sequence shown here is derived from an EMBL/GenBank/DDBJ whole genome shotgun (WGS) entry which is preliminary data.</text>
</comment>
<dbReference type="EMBL" id="LAZR01033788">
    <property type="protein sequence ID" value="KKL47112.1"/>
    <property type="molecule type" value="Genomic_DNA"/>
</dbReference>
<accession>A0A0F9F7M8</accession>
<sequence length="40" mass="4788">IYFYHCHKCEERNLSRDEIHQVEGAKFICLECEGKEDGEE</sequence>
<gene>
    <name evidence="1" type="ORF">LCGC14_2338860</name>
</gene>
<dbReference type="AlphaFoldDB" id="A0A0F9F7M8"/>
<feature type="non-terminal residue" evidence="1">
    <location>
        <position position="1"/>
    </location>
</feature>
<name>A0A0F9F7M8_9ZZZZ</name>